<dbReference type="EMBL" id="CP022695">
    <property type="protein sequence ID" value="AST79200.1"/>
    <property type="molecule type" value="Genomic_DNA"/>
</dbReference>
<keyword evidence="2" id="KW-1185">Reference proteome</keyword>
<evidence type="ECO:0000313" key="1">
    <source>
        <dbReference type="EMBL" id="AST79200.1"/>
    </source>
</evidence>
<gene>
    <name evidence="1" type="ORF">CI104_08960</name>
</gene>
<proteinExistence type="predicted"/>
<dbReference type="Proteomes" id="UP000215286">
    <property type="component" value="Chromosome"/>
</dbReference>
<evidence type="ECO:0000313" key="2">
    <source>
        <dbReference type="Proteomes" id="UP000215286"/>
    </source>
</evidence>
<reference evidence="1" key="1">
    <citation type="submission" date="2017-08" db="EMBL/GenBank/DDBJ databases">
        <title>Real-time genomic and epidemiological investigation of a multi-institutional outbreak of KPC-producing Enterobacteriaceae reveals complex transmission dynamics and informs management responses.</title>
        <authorList>
            <person name="Kwong J.C."/>
            <person name="Lane C."/>
            <person name="Romanes F."/>
            <person name="Goncalves da Silva A."/>
            <person name="Easton M."/>
            <person name="Cronin K."/>
            <person name="Waters M.J."/>
            <person name="Tomita T."/>
            <person name="Stevens K."/>
            <person name="Schultz M.B."/>
            <person name="Baines S.L."/>
            <person name="Sherry N.L."/>
            <person name="Carter G."/>
            <person name="Mu A."/>
            <person name="Sait M."/>
            <person name="Ballard S.A."/>
            <person name="Seemann T."/>
            <person name="Stinear T.P."/>
            <person name="Howden B.P."/>
        </authorList>
    </citation>
    <scope>NUCLEOTIDE SEQUENCE</scope>
    <source>
        <strain evidence="1">AUSMDU00008141</strain>
    </source>
</reference>
<organism evidence="1 2">
    <name type="scientific">Citrobacter farmeri</name>
    <dbReference type="NCBI Taxonomy" id="67824"/>
    <lineage>
        <taxon>Bacteria</taxon>
        <taxon>Pseudomonadati</taxon>
        <taxon>Pseudomonadota</taxon>
        <taxon>Gammaproteobacteria</taxon>
        <taxon>Enterobacterales</taxon>
        <taxon>Enterobacteriaceae</taxon>
        <taxon>Citrobacter</taxon>
    </lineage>
</organism>
<accession>A0ACA8D4S5</accession>
<name>A0ACA8D4S5_9ENTR</name>
<sequence length="60" mass="7073">MFLINKFNRRLKRAVAPRFAPIDNVFVSGMMRVKFELPHGLYSCPPILDLSCFCWLVYFC</sequence>
<protein>
    <submittedName>
        <fullName evidence="1">Uncharacterized protein</fullName>
    </submittedName>
</protein>